<organism evidence="1 2">
    <name type="scientific">Alternaria burnsii</name>
    <dbReference type="NCBI Taxonomy" id="1187904"/>
    <lineage>
        <taxon>Eukaryota</taxon>
        <taxon>Fungi</taxon>
        <taxon>Dikarya</taxon>
        <taxon>Ascomycota</taxon>
        <taxon>Pezizomycotina</taxon>
        <taxon>Dothideomycetes</taxon>
        <taxon>Pleosporomycetidae</taxon>
        <taxon>Pleosporales</taxon>
        <taxon>Pleosporineae</taxon>
        <taxon>Pleosporaceae</taxon>
        <taxon>Alternaria</taxon>
        <taxon>Alternaria sect. Alternaria</taxon>
    </lineage>
</organism>
<keyword evidence="2" id="KW-1185">Reference proteome</keyword>
<evidence type="ECO:0000313" key="1">
    <source>
        <dbReference type="EMBL" id="KAF7671467.1"/>
    </source>
</evidence>
<dbReference type="AlphaFoldDB" id="A0A8H7ATU5"/>
<gene>
    <name evidence="1" type="ORF">GT037_010542</name>
</gene>
<accession>A0A8H7ATU5</accession>
<evidence type="ECO:0000313" key="2">
    <source>
        <dbReference type="Proteomes" id="UP000596902"/>
    </source>
</evidence>
<dbReference type="Proteomes" id="UP000596902">
    <property type="component" value="Unassembled WGS sequence"/>
</dbReference>
<sequence>MFVHLHAEDCSAVLPCIPSTESKAVLRGIKGIPQSTQAEKYSALKAVWQSEWIEVCDCPDYGAGDSPVH</sequence>
<dbReference type="EMBL" id="JAAABM010000022">
    <property type="protein sequence ID" value="KAF7671467.1"/>
    <property type="molecule type" value="Genomic_DNA"/>
</dbReference>
<dbReference type="GeneID" id="62208767"/>
<reference evidence="1" key="1">
    <citation type="submission" date="2020-01" db="EMBL/GenBank/DDBJ databases">
        <authorList>
            <person name="Feng Z.H.Z."/>
        </authorList>
    </citation>
    <scope>NUCLEOTIDE SEQUENCE</scope>
    <source>
        <strain evidence="1">CBS107.38</strain>
    </source>
</reference>
<name>A0A8H7ATU5_9PLEO</name>
<reference evidence="1" key="2">
    <citation type="submission" date="2020-08" db="EMBL/GenBank/DDBJ databases">
        <title>Draft Genome Sequence of Cumin Blight Pathogen Alternaria burnsii.</title>
        <authorList>
            <person name="Feng Z."/>
        </authorList>
    </citation>
    <scope>NUCLEOTIDE SEQUENCE</scope>
    <source>
        <strain evidence="1">CBS107.38</strain>
    </source>
</reference>
<proteinExistence type="predicted"/>
<dbReference type="RefSeq" id="XP_038781839.1">
    <property type="nucleotide sequence ID" value="XM_038935589.1"/>
</dbReference>
<comment type="caution">
    <text evidence="1">The sequence shown here is derived from an EMBL/GenBank/DDBJ whole genome shotgun (WGS) entry which is preliminary data.</text>
</comment>
<protein>
    <submittedName>
        <fullName evidence="1">Uncharacterized protein</fullName>
    </submittedName>
</protein>